<name>A0ABD0KFY3_9CAEN</name>
<dbReference type="InterPro" id="IPR017452">
    <property type="entry name" value="GPCR_Rhodpsn_7TM"/>
</dbReference>
<feature type="region of interest" description="Disordered" evidence="5">
    <location>
        <begin position="34"/>
        <end position="65"/>
    </location>
</feature>
<feature type="transmembrane region" description="Helical" evidence="6">
    <location>
        <begin position="205"/>
        <end position="224"/>
    </location>
</feature>
<reference evidence="8 9" key="1">
    <citation type="journal article" date="2023" name="Sci. Data">
        <title>Genome assembly of the Korean intertidal mud-creeper Batillaria attramentaria.</title>
        <authorList>
            <person name="Patra A.K."/>
            <person name="Ho P.T."/>
            <person name="Jun S."/>
            <person name="Lee S.J."/>
            <person name="Kim Y."/>
            <person name="Won Y.J."/>
        </authorList>
    </citation>
    <scope>NUCLEOTIDE SEQUENCE [LARGE SCALE GENOMIC DNA]</scope>
    <source>
        <strain evidence="8">Wonlab-2016</strain>
    </source>
</reference>
<evidence type="ECO:0000256" key="3">
    <source>
        <dbReference type="ARBA" id="ARBA00022989"/>
    </source>
</evidence>
<feature type="transmembrane region" description="Helical" evidence="6">
    <location>
        <begin position="436"/>
        <end position="463"/>
    </location>
</feature>
<organism evidence="8 9">
    <name type="scientific">Batillaria attramentaria</name>
    <dbReference type="NCBI Taxonomy" id="370345"/>
    <lineage>
        <taxon>Eukaryota</taxon>
        <taxon>Metazoa</taxon>
        <taxon>Spiralia</taxon>
        <taxon>Lophotrochozoa</taxon>
        <taxon>Mollusca</taxon>
        <taxon>Gastropoda</taxon>
        <taxon>Caenogastropoda</taxon>
        <taxon>Sorbeoconcha</taxon>
        <taxon>Cerithioidea</taxon>
        <taxon>Batillariidae</taxon>
        <taxon>Batillaria</taxon>
    </lineage>
</organism>
<accession>A0ABD0KFY3</accession>
<dbReference type="PROSITE" id="PS50262">
    <property type="entry name" value="G_PROTEIN_RECEP_F1_2"/>
    <property type="match status" value="1"/>
</dbReference>
<evidence type="ECO:0000256" key="6">
    <source>
        <dbReference type="SAM" id="Phobius"/>
    </source>
</evidence>
<dbReference type="Proteomes" id="UP001519460">
    <property type="component" value="Unassembled WGS sequence"/>
</dbReference>
<feature type="transmembrane region" description="Helical" evidence="6">
    <location>
        <begin position="119"/>
        <end position="144"/>
    </location>
</feature>
<evidence type="ECO:0000256" key="4">
    <source>
        <dbReference type="ARBA" id="ARBA00023136"/>
    </source>
</evidence>
<comment type="caution">
    <text evidence="8">The sequence shown here is derived from an EMBL/GenBank/DDBJ whole genome shotgun (WGS) entry which is preliminary data.</text>
</comment>
<protein>
    <recommendedName>
        <fullName evidence="7">G-protein coupled receptors family 1 profile domain-containing protein</fullName>
    </recommendedName>
</protein>
<feature type="transmembrane region" description="Helical" evidence="6">
    <location>
        <begin position="401"/>
        <end position="421"/>
    </location>
</feature>
<dbReference type="Gene3D" id="1.20.1070.10">
    <property type="entry name" value="Rhodopsin 7-helix transmembrane proteins"/>
    <property type="match status" value="1"/>
</dbReference>
<evidence type="ECO:0000313" key="8">
    <source>
        <dbReference type="EMBL" id="KAK7485957.1"/>
    </source>
</evidence>
<evidence type="ECO:0000256" key="1">
    <source>
        <dbReference type="ARBA" id="ARBA00004370"/>
    </source>
</evidence>
<keyword evidence="2 6" id="KW-0812">Transmembrane</keyword>
<evidence type="ECO:0000256" key="2">
    <source>
        <dbReference type="ARBA" id="ARBA00022692"/>
    </source>
</evidence>
<gene>
    <name evidence="8" type="ORF">BaRGS_00022823</name>
</gene>
<dbReference type="GO" id="GO:0016020">
    <property type="term" value="C:membrane"/>
    <property type="evidence" value="ECO:0007669"/>
    <property type="project" value="UniProtKB-SubCell"/>
</dbReference>
<feature type="compositionally biased region" description="Polar residues" evidence="5">
    <location>
        <begin position="34"/>
        <end position="43"/>
    </location>
</feature>
<comment type="subcellular location">
    <subcellularLocation>
        <location evidence="1">Membrane</location>
    </subcellularLocation>
</comment>
<feature type="transmembrane region" description="Helical" evidence="6">
    <location>
        <begin position="82"/>
        <end position="107"/>
    </location>
</feature>
<keyword evidence="3 6" id="KW-1133">Transmembrane helix</keyword>
<proteinExistence type="predicted"/>
<feature type="compositionally biased region" description="Polar residues" evidence="5">
    <location>
        <begin position="51"/>
        <end position="61"/>
    </location>
</feature>
<keyword evidence="9" id="KW-1185">Reference proteome</keyword>
<evidence type="ECO:0000313" key="9">
    <source>
        <dbReference type="Proteomes" id="UP001519460"/>
    </source>
</evidence>
<dbReference type="Pfam" id="PF00001">
    <property type="entry name" value="7tm_1"/>
    <property type="match status" value="1"/>
</dbReference>
<feature type="domain" description="G-protein coupled receptors family 1 profile" evidence="7">
    <location>
        <begin position="100"/>
        <end position="460"/>
    </location>
</feature>
<dbReference type="EMBL" id="JACVVK020000186">
    <property type="protein sequence ID" value="KAK7485957.1"/>
    <property type="molecule type" value="Genomic_DNA"/>
</dbReference>
<evidence type="ECO:0000259" key="7">
    <source>
        <dbReference type="PROSITE" id="PS50262"/>
    </source>
</evidence>
<dbReference type="PANTHER" id="PTHR46641:SF2">
    <property type="entry name" value="FMRFAMIDE RECEPTOR"/>
    <property type="match status" value="1"/>
</dbReference>
<evidence type="ECO:0000256" key="5">
    <source>
        <dbReference type="SAM" id="MobiDB-lite"/>
    </source>
</evidence>
<sequence length="477" mass="52533">MSRCLLTSHLALNPPEPGQFSFCKHPNAAAITSDHVSSGSNADAKTDGIPNITTATSQSPEQGPPLRHQFSGVLSKDEYFQFIRAIGFATLPVMVLGVLADFAAILVFLRMPTSVTSTFFSLASALDIGFLLSGLPAVGIPLVMGDAEAQEDMFYLTYVLYVSRYVTNTARKVIVCVTTLMSIDRYLVVAFPMRMRRLEHLRCPRLYTLIVAVLAFLLDVNVLFRFKVVQAPANGERNTTVFRVARTTTNKENVHLFTDLSLSSSLLFQYVPLVLLVVFNAQLVAVLAKHSRKMKLRFGGQSLECAASVQYSTSGGSSETDLPVVCLSIANETRPNSTTAGQSQKNEILATETNVRSVTLPSQTDGKMISQNHLNPQREAKASNAGKSPFSKLEKQRSVTVLVYSFLFILLALPNAVYPLVRKLVPGFGVFEREHYLVLALGNVFTFLDSVSAAMNFFVYFAMGSSFRKGVYRLFRR</sequence>
<dbReference type="InterPro" id="IPR000276">
    <property type="entry name" value="GPCR_Rhodpsn"/>
</dbReference>
<dbReference type="AlphaFoldDB" id="A0ABD0KFY3"/>
<dbReference type="PANTHER" id="PTHR46641">
    <property type="entry name" value="FMRFAMIDE RECEPTOR-RELATED"/>
    <property type="match status" value="1"/>
</dbReference>
<feature type="transmembrane region" description="Helical" evidence="6">
    <location>
        <begin position="267"/>
        <end position="288"/>
    </location>
</feature>
<dbReference type="InterPro" id="IPR052954">
    <property type="entry name" value="GPCR-Ligand_Int"/>
</dbReference>
<dbReference type="SUPFAM" id="SSF81321">
    <property type="entry name" value="Family A G protein-coupled receptor-like"/>
    <property type="match status" value="1"/>
</dbReference>
<keyword evidence="4 6" id="KW-0472">Membrane</keyword>